<accession>A0A2S7Y642</accession>
<evidence type="ECO:0000313" key="3">
    <source>
        <dbReference type="Proteomes" id="UP000237441"/>
    </source>
</evidence>
<sequence>MAHRPRNSSPLKKQSTTSRQQPSDATNDEASLALRLTNGSQLSRCRRGLPSLLSPFDPVSFKPLRPYCTHLCLGGLMRGEDSVDHDCPNILLHLEAARRIRALAAADGVACHRGHHRHPIGPAQLTELVQLQLLNNCEQDCECLLRCGLYGTIGCLFRLTVTGFGYTLVAKGVQSFDAHRLCHEAIVYKKLAAQQGVSIPVCLGVVKLRLPYPMTNGMLVTNMLLLSYAGRPLYSPSLLRRLKARRVDVDVEACRTLKELQAFGVEDEDEDETSNGNLTWCESVGRVMRINFDHVHLWEERHPTTITTTTTSSVAPNKKKRPADGPPEGLVWEESRQKRWQQEQRHLTVTSLLLA</sequence>
<evidence type="ECO:0000256" key="1">
    <source>
        <dbReference type="SAM" id="MobiDB-lite"/>
    </source>
</evidence>
<gene>
    <name evidence="2" type="ORF">BB8028_0003g01390</name>
</gene>
<evidence type="ECO:0000313" key="2">
    <source>
        <dbReference type="EMBL" id="PQK11514.1"/>
    </source>
</evidence>
<organism evidence="2 3">
    <name type="scientific">Beauveria bassiana</name>
    <name type="common">White muscardine disease fungus</name>
    <name type="synonym">Tritirachium shiotae</name>
    <dbReference type="NCBI Taxonomy" id="176275"/>
    <lineage>
        <taxon>Eukaryota</taxon>
        <taxon>Fungi</taxon>
        <taxon>Dikarya</taxon>
        <taxon>Ascomycota</taxon>
        <taxon>Pezizomycotina</taxon>
        <taxon>Sordariomycetes</taxon>
        <taxon>Hypocreomycetidae</taxon>
        <taxon>Hypocreales</taxon>
        <taxon>Cordycipitaceae</taxon>
        <taxon>Beauveria</taxon>
    </lineage>
</organism>
<name>A0A2S7Y642_BEABA</name>
<dbReference type="Proteomes" id="UP000237441">
    <property type="component" value="Unassembled WGS sequence"/>
</dbReference>
<feature type="compositionally biased region" description="Polar residues" evidence="1">
    <location>
        <begin position="7"/>
        <end position="27"/>
    </location>
</feature>
<dbReference type="OrthoDB" id="2156052at2759"/>
<dbReference type="AlphaFoldDB" id="A0A2S7Y642"/>
<feature type="region of interest" description="Disordered" evidence="1">
    <location>
        <begin position="1"/>
        <end position="27"/>
    </location>
</feature>
<dbReference type="EMBL" id="JRHA01000003">
    <property type="protein sequence ID" value="PQK11514.1"/>
    <property type="molecule type" value="Genomic_DNA"/>
</dbReference>
<comment type="caution">
    <text evidence="2">The sequence shown here is derived from an EMBL/GenBank/DDBJ whole genome shotgun (WGS) entry which is preliminary data.</text>
</comment>
<feature type="region of interest" description="Disordered" evidence="1">
    <location>
        <begin position="303"/>
        <end position="330"/>
    </location>
</feature>
<proteinExistence type="predicted"/>
<reference evidence="2 3" key="1">
    <citation type="submission" date="2016-07" db="EMBL/GenBank/DDBJ databases">
        <title>Comparative genomics of the entomopathogenic fungus Beauveria bassiana.</title>
        <authorList>
            <person name="Valero Jimenez C.A."/>
            <person name="Zwaan B.J."/>
            <person name="Van Kan J.A."/>
            <person name="Takken W."/>
            <person name="Debets A.J."/>
            <person name="Schoustra S.E."/>
            <person name="Koenraadt C.J."/>
        </authorList>
    </citation>
    <scope>NUCLEOTIDE SEQUENCE [LARGE SCALE GENOMIC DNA]</scope>
    <source>
        <strain evidence="2 3">ARSEF 8028</strain>
    </source>
</reference>
<protein>
    <submittedName>
        <fullName evidence="2">Uncharacterized protein</fullName>
    </submittedName>
</protein>